<evidence type="ECO:0000256" key="1">
    <source>
        <dbReference type="ARBA" id="ARBA00000086"/>
    </source>
</evidence>
<keyword evidence="3" id="KW-0227">DNA damage</keyword>
<evidence type="ECO:0000256" key="2">
    <source>
        <dbReference type="ARBA" id="ARBA00012000"/>
    </source>
</evidence>
<evidence type="ECO:0000313" key="6">
    <source>
        <dbReference type="Proteomes" id="UP001500618"/>
    </source>
</evidence>
<sequence length="291" mass="32336">MDVRMTLGSMVRGGADPCHRYATDGSLWRTSRMPAGPATFRLTQRGLHEVTCEAWGLGAEEVVASLPDMLGGRDDPAGFDPRHPLLRDAYARHPGLRVPRTGRVMEALIPAILEQKITGKQAHSAFRWLLRKYGDAAPGPAPAGMVVMPTSEQWRHIPSWDWHRAGVEPPQSRTVVTCARVANRLEECVGLPMEDAYRRMRSIPGVGLWTAAEVASRALGDADSLSVGDYHTCKIVGYALTGKPLDDDGMVELLESWRPHRYRVVRLLELTPAAHPPRRGPRMTIQDHRRH</sequence>
<evidence type="ECO:0000313" key="5">
    <source>
        <dbReference type="EMBL" id="GAA1716341.1"/>
    </source>
</evidence>
<dbReference type="SUPFAM" id="SSF48150">
    <property type="entry name" value="DNA-glycosylase"/>
    <property type="match status" value="1"/>
</dbReference>
<dbReference type="EMBL" id="BAAANY010000040">
    <property type="protein sequence ID" value="GAA1716341.1"/>
    <property type="molecule type" value="Genomic_DNA"/>
</dbReference>
<dbReference type="InterPro" id="IPR011257">
    <property type="entry name" value="DNA_glycosylase"/>
</dbReference>
<name>A0ABP4V6N3_9ACTN</name>
<proteinExistence type="predicted"/>
<dbReference type="PANTHER" id="PTHR43003">
    <property type="entry name" value="DNA-3-METHYLADENINE GLYCOSYLASE"/>
    <property type="match status" value="1"/>
</dbReference>
<gene>
    <name evidence="5" type="ORF">GCM10009765_76320</name>
</gene>
<dbReference type="CDD" id="cd00056">
    <property type="entry name" value="ENDO3c"/>
    <property type="match status" value="1"/>
</dbReference>
<reference evidence="6" key="1">
    <citation type="journal article" date="2019" name="Int. J. Syst. Evol. Microbiol.">
        <title>The Global Catalogue of Microorganisms (GCM) 10K type strain sequencing project: providing services to taxonomists for standard genome sequencing and annotation.</title>
        <authorList>
            <consortium name="The Broad Institute Genomics Platform"/>
            <consortium name="The Broad Institute Genome Sequencing Center for Infectious Disease"/>
            <person name="Wu L."/>
            <person name="Ma J."/>
        </authorList>
    </citation>
    <scope>NUCLEOTIDE SEQUENCE [LARGE SCALE GENOMIC DNA]</scope>
    <source>
        <strain evidence="6">JCM 14718</strain>
    </source>
</reference>
<dbReference type="InterPro" id="IPR003265">
    <property type="entry name" value="HhH-GPD_domain"/>
</dbReference>
<accession>A0ABP4V6N3</accession>
<dbReference type="PANTHER" id="PTHR43003:SF6">
    <property type="entry name" value="DNA GLYCOSYLASE"/>
    <property type="match status" value="1"/>
</dbReference>
<protein>
    <recommendedName>
        <fullName evidence="2">DNA-3-methyladenine glycosylase II</fullName>
        <ecNumber evidence="2">3.2.2.21</ecNumber>
    </recommendedName>
</protein>
<dbReference type="Proteomes" id="UP001500618">
    <property type="component" value="Unassembled WGS sequence"/>
</dbReference>
<evidence type="ECO:0000256" key="3">
    <source>
        <dbReference type="ARBA" id="ARBA00022763"/>
    </source>
</evidence>
<comment type="caution">
    <text evidence="5">The sequence shown here is derived from an EMBL/GenBank/DDBJ whole genome shotgun (WGS) entry which is preliminary data.</text>
</comment>
<organism evidence="5 6">
    <name type="scientific">Fodinicola feengrottensis</name>
    <dbReference type="NCBI Taxonomy" id="435914"/>
    <lineage>
        <taxon>Bacteria</taxon>
        <taxon>Bacillati</taxon>
        <taxon>Actinomycetota</taxon>
        <taxon>Actinomycetes</taxon>
        <taxon>Mycobacteriales</taxon>
        <taxon>Fodinicola</taxon>
    </lineage>
</organism>
<evidence type="ECO:0000256" key="4">
    <source>
        <dbReference type="ARBA" id="ARBA00023204"/>
    </source>
</evidence>
<dbReference type="Gene3D" id="1.10.340.30">
    <property type="entry name" value="Hypothetical protein, domain 2"/>
    <property type="match status" value="1"/>
</dbReference>
<dbReference type="EC" id="3.2.2.21" evidence="2"/>
<comment type="catalytic activity">
    <reaction evidence="1">
        <text>Hydrolysis of alkylated DNA, releasing 3-methyladenine, 3-methylguanine, 7-methylguanine and 7-methyladenine.</text>
        <dbReference type="EC" id="3.2.2.21"/>
    </reaction>
</comment>
<dbReference type="InterPro" id="IPR051912">
    <property type="entry name" value="Alkylbase_DNA_Glycosylase/TA"/>
</dbReference>
<keyword evidence="4" id="KW-0234">DNA repair</keyword>
<keyword evidence="6" id="KW-1185">Reference proteome</keyword>